<dbReference type="EMBL" id="CP007141">
    <property type="protein sequence ID" value="AJC74879.1"/>
    <property type="molecule type" value="Genomic_DNA"/>
</dbReference>
<dbReference type="Proteomes" id="UP000077469">
    <property type="component" value="Chromosome"/>
</dbReference>
<gene>
    <name evidence="1" type="ORF">AJ81_08795</name>
</gene>
<dbReference type="PaxDb" id="1123384-AJ81_08795"/>
<protein>
    <submittedName>
        <fullName evidence="1">Uncharacterized protein</fullName>
    </submittedName>
</protein>
<dbReference type="AlphaFoldDB" id="A0A0X1KUD2"/>
<dbReference type="STRING" id="1123384.AJ81_08795"/>
<dbReference type="KEGG" id="phy:AJ81_08795"/>
<accession>A0A0X1KUD2</accession>
<keyword evidence="2" id="KW-1185">Reference proteome</keyword>
<name>A0A0X1KUD2_9THEM</name>
<sequence>MIADSDVKRLFGKGQLEKEEEIVVCVQGDRN</sequence>
<evidence type="ECO:0000313" key="1">
    <source>
        <dbReference type="EMBL" id="AJC74879.1"/>
    </source>
</evidence>
<evidence type="ECO:0000313" key="2">
    <source>
        <dbReference type="Proteomes" id="UP000077469"/>
    </source>
</evidence>
<reference evidence="1 2" key="1">
    <citation type="submission" date="2014-01" db="EMBL/GenBank/DDBJ databases">
        <title>Genome sequencing of Thermotog hypogea.</title>
        <authorList>
            <person name="Zhang X."/>
            <person name="Alvare G."/>
            <person name="Fristensky B."/>
            <person name="Chen L."/>
            <person name="Suen T."/>
            <person name="Chen Q."/>
            <person name="Ma K."/>
        </authorList>
    </citation>
    <scope>NUCLEOTIDE SEQUENCE [LARGE SCALE GENOMIC DNA]</scope>
    <source>
        <strain evidence="1 2">DSM 11164</strain>
    </source>
</reference>
<dbReference type="PATRIC" id="fig|1123384.7.peg.1763"/>
<proteinExistence type="predicted"/>
<organism evidence="1 2">
    <name type="scientific">Pseudothermotoga hypogea DSM 11164 = NBRC 106472</name>
    <dbReference type="NCBI Taxonomy" id="1123384"/>
    <lineage>
        <taxon>Bacteria</taxon>
        <taxon>Thermotogati</taxon>
        <taxon>Thermotogota</taxon>
        <taxon>Thermotogae</taxon>
        <taxon>Thermotogales</taxon>
        <taxon>Thermotogaceae</taxon>
        <taxon>Pseudothermotoga</taxon>
    </lineage>
</organism>